<keyword evidence="2" id="KW-1185">Reference proteome</keyword>
<dbReference type="EMBL" id="JAGTJQ010000007">
    <property type="protein sequence ID" value="KAH7027502.1"/>
    <property type="molecule type" value="Genomic_DNA"/>
</dbReference>
<sequence length="142" mass="15663">MAVLRAHPALPGLVVFSEVYVCRLFALCDWRSWPRLPQRSSVIFSPPWRWDSAVAAAVCSIVCIDKVWSRNECSLNKASGLVSRFSVLIHARVLCLRSPIYGDGLLLGILSVIEGMSFAPSMVTGPQIRHVRASRGRIAEEG</sequence>
<proteinExistence type="predicted"/>
<name>A0A9P9BKY0_9PEZI</name>
<gene>
    <name evidence="1" type="ORF">B0I36DRAFT_351025</name>
</gene>
<organism evidence="1 2">
    <name type="scientific">Microdochium trichocladiopsis</name>
    <dbReference type="NCBI Taxonomy" id="1682393"/>
    <lineage>
        <taxon>Eukaryota</taxon>
        <taxon>Fungi</taxon>
        <taxon>Dikarya</taxon>
        <taxon>Ascomycota</taxon>
        <taxon>Pezizomycotina</taxon>
        <taxon>Sordariomycetes</taxon>
        <taxon>Xylariomycetidae</taxon>
        <taxon>Xylariales</taxon>
        <taxon>Microdochiaceae</taxon>
        <taxon>Microdochium</taxon>
    </lineage>
</organism>
<dbReference type="RefSeq" id="XP_046010301.1">
    <property type="nucleotide sequence ID" value="XM_046156973.1"/>
</dbReference>
<dbReference type="Proteomes" id="UP000756346">
    <property type="component" value="Unassembled WGS sequence"/>
</dbReference>
<dbReference type="AlphaFoldDB" id="A0A9P9BKY0"/>
<protein>
    <submittedName>
        <fullName evidence="1">Uncharacterized protein</fullName>
    </submittedName>
</protein>
<dbReference type="GeneID" id="70186519"/>
<evidence type="ECO:0000313" key="1">
    <source>
        <dbReference type="EMBL" id="KAH7027502.1"/>
    </source>
</evidence>
<evidence type="ECO:0000313" key="2">
    <source>
        <dbReference type="Proteomes" id="UP000756346"/>
    </source>
</evidence>
<reference evidence="1" key="1">
    <citation type="journal article" date="2021" name="Nat. Commun.">
        <title>Genetic determinants of endophytism in the Arabidopsis root mycobiome.</title>
        <authorList>
            <person name="Mesny F."/>
            <person name="Miyauchi S."/>
            <person name="Thiergart T."/>
            <person name="Pickel B."/>
            <person name="Atanasova L."/>
            <person name="Karlsson M."/>
            <person name="Huettel B."/>
            <person name="Barry K.W."/>
            <person name="Haridas S."/>
            <person name="Chen C."/>
            <person name="Bauer D."/>
            <person name="Andreopoulos W."/>
            <person name="Pangilinan J."/>
            <person name="LaButti K."/>
            <person name="Riley R."/>
            <person name="Lipzen A."/>
            <person name="Clum A."/>
            <person name="Drula E."/>
            <person name="Henrissat B."/>
            <person name="Kohler A."/>
            <person name="Grigoriev I.V."/>
            <person name="Martin F.M."/>
            <person name="Hacquard S."/>
        </authorList>
    </citation>
    <scope>NUCLEOTIDE SEQUENCE</scope>
    <source>
        <strain evidence="1">MPI-CAGE-CH-0230</strain>
    </source>
</reference>
<comment type="caution">
    <text evidence="1">The sequence shown here is derived from an EMBL/GenBank/DDBJ whole genome shotgun (WGS) entry which is preliminary data.</text>
</comment>
<accession>A0A9P9BKY0</accession>